<keyword evidence="1" id="KW-1133">Transmembrane helix</keyword>
<dbReference type="OMA" id="TIHILAM"/>
<keyword evidence="3" id="KW-1185">Reference proteome</keyword>
<name>A0A226E3R2_FOLCA</name>
<evidence type="ECO:0000313" key="2">
    <source>
        <dbReference type="EMBL" id="OXA52233.1"/>
    </source>
</evidence>
<accession>A0A226E3R2</accession>
<feature type="transmembrane region" description="Helical" evidence="1">
    <location>
        <begin position="152"/>
        <end position="170"/>
    </location>
</feature>
<sequence length="336" mass="37095">MSEHKWFFNVSEIELGGSSVLGENYMAFYTIHILAMSLIVTSLTSCTVVIVSILCGVWHQNEGGKRSRMDFADRFPFYLAVADALWSISHLIDHFYLVTTHRYPSSQIVSILLSINIWTFLGQLMHAGLAIYTYIRVVRGVDINLGKAEWKLHVVCGTLIAASIAVFYPLSAFGPSGYWMLQDVRTGGGIALGFYVTSSSSAQALCTTLGYRQIKRVVEQQRLVMRKKVPHKNVRSTPDRHSTASECLTTFMIIALTLYCPLAIVYCFLVVESIFGVIDPVTVTLIVIVANSGGWANALGYFHNLKIKAARERHVKADHLLSMVTASTSGCSSAAP</sequence>
<comment type="caution">
    <text evidence="2">The sequence shown here is derived from an EMBL/GenBank/DDBJ whole genome shotgun (WGS) entry which is preliminary data.</text>
</comment>
<keyword evidence="1" id="KW-0812">Transmembrane</keyword>
<feature type="transmembrane region" description="Helical" evidence="1">
    <location>
        <begin position="75"/>
        <end position="96"/>
    </location>
</feature>
<feature type="transmembrane region" description="Helical" evidence="1">
    <location>
        <begin position="248"/>
        <end position="271"/>
    </location>
</feature>
<feature type="transmembrane region" description="Helical" evidence="1">
    <location>
        <begin position="108"/>
        <end position="132"/>
    </location>
</feature>
<feature type="transmembrane region" description="Helical" evidence="1">
    <location>
        <begin position="190"/>
        <end position="211"/>
    </location>
</feature>
<proteinExistence type="predicted"/>
<keyword evidence="1" id="KW-0472">Membrane</keyword>
<organism evidence="2 3">
    <name type="scientific">Folsomia candida</name>
    <name type="common">Springtail</name>
    <dbReference type="NCBI Taxonomy" id="158441"/>
    <lineage>
        <taxon>Eukaryota</taxon>
        <taxon>Metazoa</taxon>
        <taxon>Ecdysozoa</taxon>
        <taxon>Arthropoda</taxon>
        <taxon>Hexapoda</taxon>
        <taxon>Collembola</taxon>
        <taxon>Entomobryomorpha</taxon>
        <taxon>Isotomoidea</taxon>
        <taxon>Isotomidae</taxon>
        <taxon>Proisotominae</taxon>
        <taxon>Folsomia</taxon>
    </lineage>
</organism>
<protein>
    <recommendedName>
        <fullName evidence="4">G-protein coupled receptors family 1 profile domain-containing protein</fullName>
    </recommendedName>
</protein>
<feature type="transmembrane region" description="Helical" evidence="1">
    <location>
        <begin position="283"/>
        <end position="302"/>
    </location>
</feature>
<evidence type="ECO:0000256" key="1">
    <source>
        <dbReference type="SAM" id="Phobius"/>
    </source>
</evidence>
<feature type="transmembrane region" description="Helical" evidence="1">
    <location>
        <begin position="26"/>
        <end position="54"/>
    </location>
</feature>
<reference evidence="2 3" key="1">
    <citation type="submission" date="2015-12" db="EMBL/GenBank/DDBJ databases">
        <title>The genome of Folsomia candida.</title>
        <authorList>
            <person name="Faddeeva A."/>
            <person name="Derks M.F."/>
            <person name="Anvar Y."/>
            <person name="Smit S."/>
            <person name="Van Straalen N."/>
            <person name="Roelofs D."/>
        </authorList>
    </citation>
    <scope>NUCLEOTIDE SEQUENCE [LARGE SCALE GENOMIC DNA]</scope>
    <source>
        <strain evidence="2 3">VU population</strain>
        <tissue evidence="2">Whole body</tissue>
    </source>
</reference>
<dbReference type="Proteomes" id="UP000198287">
    <property type="component" value="Unassembled WGS sequence"/>
</dbReference>
<gene>
    <name evidence="2" type="ORF">Fcan01_13635</name>
</gene>
<dbReference type="OrthoDB" id="2376869at2759"/>
<evidence type="ECO:0008006" key="4">
    <source>
        <dbReference type="Google" id="ProtNLM"/>
    </source>
</evidence>
<dbReference type="AlphaFoldDB" id="A0A226E3R2"/>
<evidence type="ECO:0000313" key="3">
    <source>
        <dbReference type="Proteomes" id="UP000198287"/>
    </source>
</evidence>
<dbReference type="EMBL" id="LNIX01000007">
    <property type="protein sequence ID" value="OXA52233.1"/>
    <property type="molecule type" value="Genomic_DNA"/>
</dbReference>